<dbReference type="AlphaFoldDB" id="A0A8K0QTT2"/>
<keyword evidence="3" id="KW-1185">Reference proteome</keyword>
<dbReference type="PANTHER" id="PTHR33112">
    <property type="entry name" value="DOMAIN PROTEIN, PUTATIVE-RELATED"/>
    <property type="match status" value="1"/>
</dbReference>
<dbReference type="Pfam" id="PF06985">
    <property type="entry name" value="HET"/>
    <property type="match status" value="1"/>
</dbReference>
<feature type="domain" description="Heterokaryon incompatibility" evidence="1">
    <location>
        <begin position="203"/>
        <end position="352"/>
    </location>
</feature>
<dbReference type="PANTHER" id="PTHR33112:SF10">
    <property type="entry name" value="TOL"/>
    <property type="match status" value="1"/>
</dbReference>
<evidence type="ECO:0000313" key="2">
    <source>
        <dbReference type="EMBL" id="KAH7068524.1"/>
    </source>
</evidence>
<dbReference type="EMBL" id="JAGMVJ010000032">
    <property type="protein sequence ID" value="KAH7068524.1"/>
    <property type="molecule type" value="Genomic_DNA"/>
</dbReference>
<proteinExistence type="predicted"/>
<evidence type="ECO:0000259" key="1">
    <source>
        <dbReference type="Pfam" id="PF06985"/>
    </source>
</evidence>
<dbReference type="InterPro" id="IPR010730">
    <property type="entry name" value="HET"/>
</dbReference>
<dbReference type="Proteomes" id="UP000813461">
    <property type="component" value="Unassembled WGS sequence"/>
</dbReference>
<dbReference type="OrthoDB" id="2958217at2759"/>
<evidence type="ECO:0000313" key="3">
    <source>
        <dbReference type="Proteomes" id="UP000813461"/>
    </source>
</evidence>
<reference evidence="2" key="1">
    <citation type="journal article" date="2021" name="Nat. Commun.">
        <title>Genetic determinants of endophytism in the Arabidopsis root mycobiome.</title>
        <authorList>
            <person name="Mesny F."/>
            <person name="Miyauchi S."/>
            <person name="Thiergart T."/>
            <person name="Pickel B."/>
            <person name="Atanasova L."/>
            <person name="Karlsson M."/>
            <person name="Huettel B."/>
            <person name="Barry K.W."/>
            <person name="Haridas S."/>
            <person name="Chen C."/>
            <person name="Bauer D."/>
            <person name="Andreopoulos W."/>
            <person name="Pangilinan J."/>
            <person name="LaButti K."/>
            <person name="Riley R."/>
            <person name="Lipzen A."/>
            <person name="Clum A."/>
            <person name="Drula E."/>
            <person name="Henrissat B."/>
            <person name="Kohler A."/>
            <person name="Grigoriev I.V."/>
            <person name="Martin F.M."/>
            <person name="Hacquard S."/>
        </authorList>
    </citation>
    <scope>NUCLEOTIDE SEQUENCE</scope>
    <source>
        <strain evidence="2">MPI-SDFR-AT-0120</strain>
    </source>
</reference>
<accession>A0A8K0QTT2</accession>
<protein>
    <submittedName>
        <fullName evidence="2">Heterokaryon incompatibility protein-domain-containing protein</fullName>
    </submittedName>
</protein>
<name>A0A8K0QTT2_9PLEO</name>
<gene>
    <name evidence="2" type="ORF">FB567DRAFT_615283</name>
</gene>
<organism evidence="2 3">
    <name type="scientific">Paraphoma chrysanthemicola</name>
    <dbReference type="NCBI Taxonomy" id="798071"/>
    <lineage>
        <taxon>Eukaryota</taxon>
        <taxon>Fungi</taxon>
        <taxon>Dikarya</taxon>
        <taxon>Ascomycota</taxon>
        <taxon>Pezizomycotina</taxon>
        <taxon>Dothideomycetes</taxon>
        <taxon>Pleosporomycetidae</taxon>
        <taxon>Pleosporales</taxon>
        <taxon>Pleosporineae</taxon>
        <taxon>Phaeosphaeriaceae</taxon>
        <taxon>Paraphoma</taxon>
    </lineage>
</organism>
<comment type="caution">
    <text evidence="2">The sequence shown here is derived from an EMBL/GenBank/DDBJ whole genome shotgun (WGS) entry which is preliminary data.</text>
</comment>
<sequence length="675" mass="76903">MLCKACQDIFLKKEWEDAEFRYKRRGHHPSIASFHKAVAEACQICTVLHDSSAIQRALAATAIDQSPVTYCTRSEGNLTPDPETYYCSLRFSVGSSSTVPPSDSEAVSFEVVPHKLFPVQTKVVPERTNSPEVFDQIRTWICECASQHETCGKAVDSDFKPTRLLYLGDSGEHCNPRVVISKEHFGGQPDPSKSPIKRTAHDYMTLSHCWGTSPMVRLLRDNEMVFRQSIAFEQLPKSFRHAIEVTKLLGLRYLWIDSLCIIQDSPEDWRKEAVTMADVYRNAYCNIAATSAADSSVGCFFDRNPNLVTTTIVTPDWEMASAREYVLAQPHETMMRKLNEAPLLRRAWVLQERMLAHRIVHFTNEQVFFECHEQLSCEAYPGGIPYPHAESCKKCMQEYFIHRVIDSEEEDYRGIRKELIEWNRIVERFTACSLTYGKDKLIALAGTAIHFKRTKLGDDRYLAGMWESQMPDALLWQPIREACTRPEEYRAPSWSWASVDGPINISDTEPSGGHSHLQTAEFWHADIENVDNNPMGQVTNGKLILFGILAYAHVDSVDEQGNWKITQLSRNKKRFHAWSSDFRFGSSDQGTASFDVPVKDGGDTKVPVVLVRYSTPDEARRRYDRLVYPSVQGLLLEVVEEGIFKRIGTFGVANLRVPQLMEYLEYPMARVITLI</sequence>